<sequence length="182" mass="20657">MVHESLPERPRSHIHDTGIERNAKPQTTVDVLPPNPGSKAPLANQTTPRILDKLSTQLLQLLLAREFDHPLIHQYFSPGMQSVWHFFGRVYGLQGFLDNCDICFALNSRFKFTLFNSCAMAKEDKPTATVWVTLRISNLPSYDEADLVQETVVKLDWQLEAKTNWLCYRVTMIRGGPAFAGV</sequence>
<name>A0AAN7WD19_9PEZI</name>
<evidence type="ECO:0000313" key="3">
    <source>
        <dbReference type="Proteomes" id="UP001310594"/>
    </source>
</evidence>
<accession>A0AAN7WD19</accession>
<protein>
    <submittedName>
        <fullName evidence="2">Uncharacterized protein</fullName>
    </submittedName>
</protein>
<evidence type="ECO:0000256" key="1">
    <source>
        <dbReference type="SAM" id="MobiDB-lite"/>
    </source>
</evidence>
<feature type="compositionally biased region" description="Basic and acidic residues" evidence="1">
    <location>
        <begin position="1"/>
        <end position="23"/>
    </location>
</feature>
<proteinExistence type="predicted"/>
<dbReference type="Proteomes" id="UP001310594">
    <property type="component" value="Unassembled WGS sequence"/>
</dbReference>
<gene>
    <name evidence="2" type="ORF">LTR97_001718</name>
</gene>
<dbReference type="EMBL" id="JAVRQU010000002">
    <property type="protein sequence ID" value="KAK5706728.1"/>
    <property type="molecule type" value="Genomic_DNA"/>
</dbReference>
<comment type="caution">
    <text evidence="2">The sequence shown here is derived from an EMBL/GenBank/DDBJ whole genome shotgun (WGS) entry which is preliminary data.</text>
</comment>
<dbReference type="AlphaFoldDB" id="A0AAN7WD19"/>
<evidence type="ECO:0000313" key="2">
    <source>
        <dbReference type="EMBL" id="KAK5706728.1"/>
    </source>
</evidence>
<feature type="region of interest" description="Disordered" evidence="1">
    <location>
        <begin position="1"/>
        <end position="44"/>
    </location>
</feature>
<organism evidence="2 3">
    <name type="scientific">Elasticomyces elasticus</name>
    <dbReference type="NCBI Taxonomy" id="574655"/>
    <lineage>
        <taxon>Eukaryota</taxon>
        <taxon>Fungi</taxon>
        <taxon>Dikarya</taxon>
        <taxon>Ascomycota</taxon>
        <taxon>Pezizomycotina</taxon>
        <taxon>Dothideomycetes</taxon>
        <taxon>Dothideomycetidae</taxon>
        <taxon>Mycosphaerellales</taxon>
        <taxon>Teratosphaeriaceae</taxon>
        <taxon>Elasticomyces</taxon>
    </lineage>
</organism>
<reference evidence="2" key="1">
    <citation type="submission" date="2023-08" db="EMBL/GenBank/DDBJ databases">
        <title>Black Yeasts Isolated from many extreme environments.</title>
        <authorList>
            <person name="Coleine C."/>
            <person name="Stajich J.E."/>
            <person name="Selbmann L."/>
        </authorList>
    </citation>
    <scope>NUCLEOTIDE SEQUENCE</scope>
    <source>
        <strain evidence="2">CCFEE 5810</strain>
    </source>
</reference>